<evidence type="ECO:0000313" key="14">
    <source>
        <dbReference type="EMBL" id="MBB4035405.1"/>
    </source>
</evidence>
<evidence type="ECO:0000256" key="3">
    <source>
        <dbReference type="ARBA" id="ARBA00012438"/>
    </source>
</evidence>
<dbReference type="InterPro" id="IPR036890">
    <property type="entry name" value="HATPase_C_sf"/>
</dbReference>
<dbReference type="Pfam" id="PF00512">
    <property type="entry name" value="HisKA"/>
    <property type="match status" value="1"/>
</dbReference>
<dbReference type="Gene3D" id="1.10.287.130">
    <property type="match status" value="1"/>
</dbReference>
<dbReference type="PANTHER" id="PTHR45436">
    <property type="entry name" value="SENSOR HISTIDINE KINASE YKOH"/>
    <property type="match status" value="1"/>
</dbReference>
<dbReference type="Gene3D" id="3.30.565.10">
    <property type="entry name" value="Histidine kinase-like ATPase, C-terminal domain"/>
    <property type="match status" value="1"/>
</dbReference>
<evidence type="ECO:0000256" key="9">
    <source>
        <dbReference type="ARBA" id="ARBA00023012"/>
    </source>
</evidence>
<evidence type="ECO:0000256" key="4">
    <source>
        <dbReference type="ARBA" id="ARBA00022553"/>
    </source>
</evidence>
<organism evidence="14 15">
    <name type="scientific">Dysgonomonas hofstadii</name>
    <dbReference type="NCBI Taxonomy" id="637886"/>
    <lineage>
        <taxon>Bacteria</taxon>
        <taxon>Pseudomonadati</taxon>
        <taxon>Bacteroidota</taxon>
        <taxon>Bacteroidia</taxon>
        <taxon>Bacteroidales</taxon>
        <taxon>Dysgonomonadaceae</taxon>
        <taxon>Dysgonomonas</taxon>
    </lineage>
</organism>
<dbReference type="PROSITE" id="PS50109">
    <property type="entry name" value="HIS_KIN"/>
    <property type="match status" value="1"/>
</dbReference>
<comment type="catalytic activity">
    <reaction evidence="1">
        <text>ATP + protein L-histidine = ADP + protein N-phospho-L-histidine.</text>
        <dbReference type="EC" id="2.7.13.3"/>
    </reaction>
</comment>
<dbReference type="InterPro" id="IPR004358">
    <property type="entry name" value="Sig_transdc_His_kin-like_C"/>
</dbReference>
<feature type="transmembrane region" description="Helical" evidence="11">
    <location>
        <begin position="7"/>
        <end position="30"/>
    </location>
</feature>
<comment type="caution">
    <text evidence="14">The sequence shown here is derived from an EMBL/GenBank/DDBJ whole genome shotgun (WGS) entry which is preliminary data.</text>
</comment>
<keyword evidence="6 11" id="KW-0812">Transmembrane</keyword>
<dbReference type="SUPFAM" id="SSF47384">
    <property type="entry name" value="Homodimeric domain of signal transducing histidine kinase"/>
    <property type="match status" value="1"/>
</dbReference>
<protein>
    <recommendedName>
        <fullName evidence="3">histidine kinase</fullName>
        <ecNumber evidence="3">2.7.13.3</ecNumber>
    </recommendedName>
</protein>
<sequence length="448" mass="51741">MKVKTRLSLFCSLIFSVVFVILAFLIYGLYYKNTEHTIYSNLKKTAHISALFYLEEDELSAKEFEKIKKQFEEIVSDSSYQIYSWDNQMVYGRESVPIPSAVLDKIRHNHSLSFRTDDYLCHGIFYEDNQGDFVIISKENKSVLETQINILFWILIPLFLAGVLAIIILSRWVANIAYRPFSEAIREVKNISTKDLEVQIKSPQTKDELQDLIDTFNSLLAKISETVVIQKNFVRYVSHEFKTPLASMLGNVDLFSLKDRTPEEYRQLSEKLMQQIFQMEEILDTLIIISDLKKDEKGITQTRIDELIWEIINKIKDIHPSSKILVNIDIAPEDEKLMLVNIERTQLLIALYNLIENAVKYSQKENVRIHLFKKDNTLCLSIEDKGIGIPQEQIPDINKPFYRADNTSDIQGSGIGLSLALRIFEKNSVKYKIESSINVGTKIIISFG</sequence>
<keyword evidence="4" id="KW-0597">Phosphoprotein</keyword>
<keyword evidence="15" id="KW-1185">Reference proteome</keyword>
<dbReference type="AlphaFoldDB" id="A0A840CR48"/>
<feature type="domain" description="Histidine kinase" evidence="12">
    <location>
        <begin position="236"/>
        <end position="448"/>
    </location>
</feature>
<dbReference type="Gene3D" id="6.10.340.10">
    <property type="match status" value="1"/>
</dbReference>
<feature type="transmembrane region" description="Helical" evidence="11">
    <location>
        <begin position="150"/>
        <end position="169"/>
    </location>
</feature>
<dbReference type="InterPro" id="IPR005467">
    <property type="entry name" value="His_kinase_dom"/>
</dbReference>
<keyword evidence="7 14" id="KW-0418">Kinase</keyword>
<dbReference type="EMBL" id="JACIEP010000004">
    <property type="protein sequence ID" value="MBB4035405.1"/>
    <property type="molecule type" value="Genomic_DNA"/>
</dbReference>
<dbReference type="InterPro" id="IPR050428">
    <property type="entry name" value="TCS_sensor_his_kinase"/>
</dbReference>
<dbReference type="PRINTS" id="PR00344">
    <property type="entry name" value="BCTRLSENSOR"/>
</dbReference>
<dbReference type="PANTHER" id="PTHR45436:SF5">
    <property type="entry name" value="SENSOR HISTIDINE KINASE TRCS"/>
    <property type="match status" value="1"/>
</dbReference>
<evidence type="ECO:0000259" key="13">
    <source>
        <dbReference type="PROSITE" id="PS50885"/>
    </source>
</evidence>
<evidence type="ECO:0000256" key="5">
    <source>
        <dbReference type="ARBA" id="ARBA00022679"/>
    </source>
</evidence>
<evidence type="ECO:0000256" key="8">
    <source>
        <dbReference type="ARBA" id="ARBA00022989"/>
    </source>
</evidence>
<name>A0A840CR48_9BACT</name>
<evidence type="ECO:0000259" key="12">
    <source>
        <dbReference type="PROSITE" id="PS50109"/>
    </source>
</evidence>
<reference evidence="14 15" key="1">
    <citation type="submission" date="2020-08" db="EMBL/GenBank/DDBJ databases">
        <title>Genomic Encyclopedia of Type Strains, Phase IV (KMG-IV): sequencing the most valuable type-strain genomes for metagenomic binning, comparative biology and taxonomic classification.</title>
        <authorList>
            <person name="Goeker M."/>
        </authorList>
    </citation>
    <scope>NUCLEOTIDE SEQUENCE [LARGE SCALE GENOMIC DNA]</scope>
    <source>
        <strain evidence="14 15">DSM 104969</strain>
    </source>
</reference>
<dbReference type="GO" id="GO:0005886">
    <property type="term" value="C:plasma membrane"/>
    <property type="evidence" value="ECO:0007669"/>
    <property type="project" value="TreeGrafter"/>
</dbReference>
<dbReference type="InterPro" id="IPR036097">
    <property type="entry name" value="HisK_dim/P_sf"/>
</dbReference>
<comment type="subcellular location">
    <subcellularLocation>
        <location evidence="2">Membrane</location>
    </subcellularLocation>
</comment>
<evidence type="ECO:0000256" key="2">
    <source>
        <dbReference type="ARBA" id="ARBA00004370"/>
    </source>
</evidence>
<dbReference type="Pfam" id="PF02518">
    <property type="entry name" value="HATPase_c"/>
    <property type="match status" value="1"/>
</dbReference>
<accession>A0A840CR48</accession>
<dbReference type="InterPro" id="IPR003661">
    <property type="entry name" value="HisK_dim/P_dom"/>
</dbReference>
<gene>
    <name evidence="14" type="ORF">GGR21_001298</name>
</gene>
<dbReference type="RefSeq" id="WP_183306348.1">
    <property type="nucleotide sequence ID" value="NZ_JACIEP010000004.1"/>
</dbReference>
<dbReference type="EC" id="2.7.13.3" evidence="3"/>
<evidence type="ECO:0000256" key="11">
    <source>
        <dbReference type="SAM" id="Phobius"/>
    </source>
</evidence>
<keyword evidence="5" id="KW-0808">Transferase</keyword>
<dbReference type="SMART" id="SM00388">
    <property type="entry name" value="HisKA"/>
    <property type="match status" value="1"/>
</dbReference>
<keyword evidence="10 11" id="KW-0472">Membrane</keyword>
<evidence type="ECO:0000256" key="7">
    <source>
        <dbReference type="ARBA" id="ARBA00022777"/>
    </source>
</evidence>
<dbReference type="Proteomes" id="UP000555103">
    <property type="component" value="Unassembled WGS sequence"/>
</dbReference>
<dbReference type="CDD" id="cd06225">
    <property type="entry name" value="HAMP"/>
    <property type="match status" value="1"/>
</dbReference>
<dbReference type="SUPFAM" id="SSF55874">
    <property type="entry name" value="ATPase domain of HSP90 chaperone/DNA topoisomerase II/histidine kinase"/>
    <property type="match status" value="1"/>
</dbReference>
<evidence type="ECO:0000256" key="10">
    <source>
        <dbReference type="ARBA" id="ARBA00023136"/>
    </source>
</evidence>
<keyword evidence="8 11" id="KW-1133">Transmembrane helix</keyword>
<dbReference type="SUPFAM" id="SSF158472">
    <property type="entry name" value="HAMP domain-like"/>
    <property type="match status" value="1"/>
</dbReference>
<dbReference type="CDD" id="cd00075">
    <property type="entry name" value="HATPase"/>
    <property type="match status" value="1"/>
</dbReference>
<dbReference type="InterPro" id="IPR003660">
    <property type="entry name" value="HAMP_dom"/>
</dbReference>
<dbReference type="InterPro" id="IPR003594">
    <property type="entry name" value="HATPase_dom"/>
</dbReference>
<proteinExistence type="predicted"/>
<dbReference type="SMART" id="SM00387">
    <property type="entry name" value="HATPase_c"/>
    <property type="match status" value="1"/>
</dbReference>
<feature type="domain" description="HAMP" evidence="13">
    <location>
        <begin position="179"/>
        <end position="228"/>
    </location>
</feature>
<dbReference type="PROSITE" id="PS50885">
    <property type="entry name" value="HAMP"/>
    <property type="match status" value="1"/>
</dbReference>
<dbReference type="CDD" id="cd00082">
    <property type="entry name" value="HisKA"/>
    <property type="match status" value="1"/>
</dbReference>
<evidence type="ECO:0000256" key="6">
    <source>
        <dbReference type="ARBA" id="ARBA00022692"/>
    </source>
</evidence>
<evidence type="ECO:0000256" key="1">
    <source>
        <dbReference type="ARBA" id="ARBA00000085"/>
    </source>
</evidence>
<keyword evidence="9" id="KW-0902">Two-component regulatory system</keyword>
<dbReference type="GO" id="GO:0000155">
    <property type="term" value="F:phosphorelay sensor kinase activity"/>
    <property type="evidence" value="ECO:0007669"/>
    <property type="project" value="InterPro"/>
</dbReference>
<evidence type="ECO:0000313" key="15">
    <source>
        <dbReference type="Proteomes" id="UP000555103"/>
    </source>
</evidence>